<keyword evidence="17" id="KW-1185">Reference proteome</keyword>
<keyword evidence="4 14" id="KW-0288">FMN</keyword>
<dbReference type="InterPro" id="IPR015865">
    <property type="entry name" value="Riboflavin_kinase_bac/euk"/>
</dbReference>
<evidence type="ECO:0000259" key="15">
    <source>
        <dbReference type="SMART" id="SM00904"/>
    </source>
</evidence>
<dbReference type="PANTHER" id="PTHR22749:SF6">
    <property type="entry name" value="RIBOFLAVIN KINASE"/>
    <property type="match status" value="1"/>
</dbReference>
<evidence type="ECO:0000256" key="7">
    <source>
        <dbReference type="ARBA" id="ARBA00022741"/>
    </source>
</evidence>
<evidence type="ECO:0000256" key="4">
    <source>
        <dbReference type="ARBA" id="ARBA00022643"/>
    </source>
</evidence>
<dbReference type="Proteomes" id="UP001387364">
    <property type="component" value="Chromosome"/>
</dbReference>
<dbReference type="EC" id="2.7.1.26" evidence="14"/>
<evidence type="ECO:0000256" key="9">
    <source>
        <dbReference type="ARBA" id="ARBA00022827"/>
    </source>
</evidence>
<dbReference type="GO" id="GO:0008531">
    <property type="term" value="F:riboflavin kinase activity"/>
    <property type="evidence" value="ECO:0007669"/>
    <property type="project" value="UniProtKB-EC"/>
</dbReference>
<dbReference type="EMBL" id="CP147404">
    <property type="protein sequence ID" value="WXB94378.1"/>
    <property type="molecule type" value="Genomic_DNA"/>
</dbReference>
<keyword evidence="11" id="KW-0511">Multifunctional enzyme</keyword>
<sequence length="315" mass="36242">MEMIMLHHPHQLHREDLPPLVIALGFFDGVHKGHQQVIQTAVNKARELGIKSAVMTFDPHPSVVLGRKHKQIKYITPLQEKKHVMESLGVDYLFVVRFTSDFAALEPQQFIDHYIIGLHVLHVVAGFDYTYGRLGKGTMETIHFHSRDQFDFTTVDKFEYEAEKVSSTRIRTLLEDGQMDMVKQLIGRPYEVRGTVIHGDKRGRKIGFPTANIEVSADFITPKTGVYAVKIKVKGHWYNGVCNIGYRPTFKNPDEPSLSIEVHIFDFQHSIYGEEVAIQWFIHIRGEQKFNGIEELVRQIEKDKQMAMDCLVKQS</sequence>
<evidence type="ECO:0000256" key="1">
    <source>
        <dbReference type="ARBA" id="ARBA00004726"/>
    </source>
</evidence>
<dbReference type="PIRSF" id="PIRSF004491">
    <property type="entry name" value="FAD_Synth"/>
    <property type="match status" value="1"/>
</dbReference>
<evidence type="ECO:0000256" key="5">
    <source>
        <dbReference type="ARBA" id="ARBA00022679"/>
    </source>
</evidence>
<dbReference type="NCBIfam" id="TIGR00125">
    <property type="entry name" value="cyt_tran_rel"/>
    <property type="match status" value="1"/>
</dbReference>
<comment type="similarity">
    <text evidence="14">Belongs to the ribF family.</text>
</comment>
<evidence type="ECO:0000256" key="13">
    <source>
        <dbReference type="ARBA" id="ARBA00049494"/>
    </source>
</evidence>
<dbReference type="Gene3D" id="3.40.50.620">
    <property type="entry name" value="HUPs"/>
    <property type="match status" value="1"/>
</dbReference>
<dbReference type="InterPro" id="IPR004821">
    <property type="entry name" value="Cyt_trans-like"/>
</dbReference>
<dbReference type="SMART" id="SM00904">
    <property type="entry name" value="Flavokinase"/>
    <property type="match status" value="1"/>
</dbReference>
<comment type="pathway">
    <text evidence="2 14">Cofactor biosynthesis; FMN biosynthesis; FMN from riboflavin (ATP route): step 1/1.</text>
</comment>
<dbReference type="Pfam" id="PF06574">
    <property type="entry name" value="FAD_syn"/>
    <property type="match status" value="1"/>
</dbReference>
<evidence type="ECO:0000256" key="6">
    <source>
        <dbReference type="ARBA" id="ARBA00022695"/>
    </source>
</evidence>
<dbReference type="PANTHER" id="PTHR22749">
    <property type="entry name" value="RIBOFLAVIN KINASE/FMN ADENYLYLTRANSFERASE"/>
    <property type="match status" value="1"/>
</dbReference>
<name>A0ABZ2N9G5_9BACI</name>
<keyword evidence="9 14" id="KW-0274">FAD</keyword>
<dbReference type="InterPro" id="IPR023465">
    <property type="entry name" value="Riboflavin_kinase_dom_sf"/>
</dbReference>
<accession>A0ABZ2N9G5</accession>
<evidence type="ECO:0000256" key="10">
    <source>
        <dbReference type="ARBA" id="ARBA00022840"/>
    </source>
</evidence>
<dbReference type="InterPro" id="IPR014729">
    <property type="entry name" value="Rossmann-like_a/b/a_fold"/>
</dbReference>
<evidence type="ECO:0000256" key="8">
    <source>
        <dbReference type="ARBA" id="ARBA00022777"/>
    </source>
</evidence>
<dbReference type="SUPFAM" id="SSF52374">
    <property type="entry name" value="Nucleotidylyl transferase"/>
    <property type="match status" value="1"/>
</dbReference>
<dbReference type="InterPro" id="IPR002606">
    <property type="entry name" value="Riboflavin_kinase_bac"/>
</dbReference>
<dbReference type="NCBIfam" id="NF004160">
    <property type="entry name" value="PRK05627.1-3"/>
    <property type="match status" value="1"/>
</dbReference>
<feature type="domain" description="Riboflavin kinase" evidence="15">
    <location>
        <begin position="185"/>
        <end position="312"/>
    </location>
</feature>
<comment type="catalytic activity">
    <reaction evidence="12 14">
        <text>riboflavin + ATP = FMN + ADP + H(+)</text>
        <dbReference type="Rhea" id="RHEA:14357"/>
        <dbReference type="ChEBI" id="CHEBI:15378"/>
        <dbReference type="ChEBI" id="CHEBI:30616"/>
        <dbReference type="ChEBI" id="CHEBI:57986"/>
        <dbReference type="ChEBI" id="CHEBI:58210"/>
        <dbReference type="ChEBI" id="CHEBI:456216"/>
        <dbReference type="EC" id="2.7.1.26"/>
    </reaction>
</comment>
<dbReference type="GO" id="GO:0003919">
    <property type="term" value="F:FMN adenylyltransferase activity"/>
    <property type="evidence" value="ECO:0007669"/>
    <property type="project" value="UniProtKB-EC"/>
</dbReference>
<organism evidence="16 17">
    <name type="scientific">Bacillus kandeliae</name>
    <dbReference type="NCBI Taxonomy" id="3129297"/>
    <lineage>
        <taxon>Bacteria</taxon>
        <taxon>Bacillati</taxon>
        <taxon>Bacillota</taxon>
        <taxon>Bacilli</taxon>
        <taxon>Bacillales</taxon>
        <taxon>Bacillaceae</taxon>
        <taxon>Bacillus</taxon>
    </lineage>
</organism>
<evidence type="ECO:0000256" key="2">
    <source>
        <dbReference type="ARBA" id="ARBA00005201"/>
    </source>
</evidence>
<keyword evidence="5 14" id="KW-0808">Transferase</keyword>
<dbReference type="Pfam" id="PF01687">
    <property type="entry name" value="Flavokinase"/>
    <property type="match status" value="1"/>
</dbReference>
<dbReference type="NCBIfam" id="NF004161">
    <property type="entry name" value="PRK05627.1-4"/>
    <property type="match status" value="1"/>
</dbReference>
<keyword evidence="7 14" id="KW-0547">Nucleotide-binding</keyword>
<evidence type="ECO:0000256" key="14">
    <source>
        <dbReference type="PIRNR" id="PIRNR004491"/>
    </source>
</evidence>
<dbReference type="Gene3D" id="2.40.30.30">
    <property type="entry name" value="Riboflavin kinase-like"/>
    <property type="match status" value="1"/>
</dbReference>
<dbReference type="RefSeq" id="WP_338754071.1">
    <property type="nucleotide sequence ID" value="NZ_CP147404.1"/>
</dbReference>
<evidence type="ECO:0000256" key="12">
    <source>
        <dbReference type="ARBA" id="ARBA00047880"/>
    </source>
</evidence>
<comment type="catalytic activity">
    <reaction evidence="13 14">
        <text>FMN + ATP + H(+) = FAD + diphosphate</text>
        <dbReference type="Rhea" id="RHEA:17237"/>
        <dbReference type="ChEBI" id="CHEBI:15378"/>
        <dbReference type="ChEBI" id="CHEBI:30616"/>
        <dbReference type="ChEBI" id="CHEBI:33019"/>
        <dbReference type="ChEBI" id="CHEBI:57692"/>
        <dbReference type="ChEBI" id="CHEBI:58210"/>
        <dbReference type="EC" id="2.7.7.2"/>
    </reaction>
</comment>
<proteinExistence type="inferred from homology"/>
<dbReference type="SUPFAM" id="SSF82114">
    <property type="entry name" value="Riboflavin kinase-like"/>
    <property type="match status" value="1"/>
</dbReference>
<evidence type="ECO:0000256" key="11">
    <source>
        <dbReference type="ARBA" id="ARBA00023268"/>
    </source>
</evidence>
<dbReference type="InterPro" id="IPR015864">
    <property type="entry name" value="FAD_synthase"/>
</dbReference>
<keyword evidence="8 14" id="KW-0418">Kinase</keyword>
<dbReference type="EC" id="2.7.7.2" evidence="14"/>
<evidence type="ECO:0000313" key="17">
    <source>
        <dbReference type="Proteomes" id="UP001387364"/>
    </source>
</evidence>
<evidence type="ECO:0000256" key="3">
    <source>
        <dbReference type="ARBA" id="ARBA00022630"/>
    </source>
</evidence>
<dbReference type="NCBIfam" id="NF004162">
    <property type="entry name" value="PRK05627.1-5"/>
    <property type="match status" value="1"/>
</dbReference>
<dbReference type="CDD" id="cd02064">
    <property type="entry name" value="FAD_synthetase_N"/>
    <property type="match status" value="1"/>
</dbReference>
<keyword evidence="10 14" id="KW-0067">ATP-binding</keyword>
<protein>
    <recommendedName>
        <fullName evidence="14">Riboflavin biosynthesis protein</fullName>
    </recommendedName>
    <domain>
        <recommendedName>
            <fullName evidence="14">Riboflavin kinase</fullName>
            <ecNumber evidence="14">2.7.1.26</ecNumber>
        </recommendedName>
        <alternativeName>
            <fullName evidence="14">Flavokinase</fullName>
        </alternativeName>
    </domain>
    <domain>
        <recommendedName>
            <fullName evidence="14">FMN adenylyltransferase</fullName>
            <ecNumber evidence="14">2.7.7.2</ecNumber>
        </recommendedName>
        <alternativeName>
            <fullName evidence="14">FAD pyrophosphorylase</fullName>
        </alternativeName>
        <alternativeName>
            <fullName evidence="14">FAD synthase</fullName>
        </alternativeName>
    </domain>
</protein>
<dbReference type="InterPro" id="IPR023468">
    <property type="entry name" value="Riboflavin_kinase"/>
</dbReference>
<evidence type="ECO:0000313" key="16">
    <source>
        <dbReference type="EMBL" id="WXB94378.1"/>
    </source>
</evidence>
<dbReference type="NCBIfam" id="TIGR00083">
    <property type="entry name" value="ribF"/>
    <property type="match status" value="1"/>
</dbReference>
<reference evidence="16 17" key="1">
    <citation type="submission" date="2024-02" db="EMBL/GenBank/DDBJ databases">
        <title>Seven novel Bacillus-like species.</title>
        <authorList>
            <person name="Liu G."/>
        </authorList>
    </citation>
    <scope>NUCLEOTIDE SEQUENCE [LARGE SCALE GENOMIC DNA]</scope>
    <source>
        <strain evidence="16 17">FJAT-52991</strain>
    </source>
</reference>
<gene>
    <name evidence="16" type="primary">ribF</name>
    <name evidence="16" type="ORF">WDJ61_07050</name>
</gene>
<keyword evidence="3 14" id="KW-0285">Flavoprotein</keyword>
<keyword evidence="6 14" id="KW-0548">Nucleotidyltransferase</keyword>
<comment type="pathway">
    <text evidence="1 14">Cofactor biosynthesis; FAD biosynthesis; FAD from FMN: step 1/1.</text>
</comment>